<feature type="region of interest" description="Disordered" evidence="6">
    <location>
        <begin position="1982"/>
        <end position="2026"/>
    </location>
</feature>
<feature type="domain" description="Filamentous haemagglutinin FhaB/tRNA nuclease CdiA-like TPS" evidence="7">
    <location>
        <begin position="88"/>
        <end position="208"/>
    </location>
</feature>
<dbReference type="GO" id="GO:0003824">
    <property type="term" value="F:catalytic activity"/>
    <property type="evidence" value="ECO:0007669"/>
    <property type="project" value="UniProtKB-ARBA"/>
</dbReference>
<organism evidence="9">
    <name type="scientific">Erwinia billingiae (strain Eb661)</name>
    <dbReference type="NCBI Taxonomy" id="634500"/>
    <lineage>
        <taxon>Bacteria</taxon>
        <taxon>Pseudomonadati</taxon>
        <taxon>Pseudomonadota</taxon>
        <taxon>Gammaproteobacteria</taxon>
        <taxon>Enterobacterales</taxon>
        <taxon>Erwiniaceae</taxon>
        <taxon>Erwinia</taxon>
    </lineage>
</organism>
<dbReference type="NCBIfam" id="TIGR01731">
    <property type="entry name" value="fil_hemag_20aa"/>
    <property type="match status" value="19"/>
</dbReference>
<dbReference type="HOGENOM" id="CLU_000043_2_1_6"/>
<dbReference type="Gene3D" id="2.160.20.10">
    <property type="entry name" value="Single-stranded right-handed beta-helix, Pectin lyase-like"/>
    <property type="match status" value="1"/>
</dbReference>
<dbReference type="Pfam" id="PF13018">
    <property type="entry name" value="ESPR"/>
    <property type="match status" value="1"/>
</dbReference>
<dbReference type="NCBIfam" id="TIGR01901">
    <property type="entry name" value="adhes_NPXG"/>
    <property type="match status" value="1"/>
</dbReference>
<dbReference type="InterPro" id="IPR011050">
    <property type="entry name" value="Pectin_lyase_fold/virulence"/>
</dbReference>
<proteinExistence type="inferred from homology"/>
<dbReference type="Pfam" id="PF05594">
    <property type="entry name" value="Fil_haemagg"/>
    <property type="match status" value="12"/>
</dbReference>
<feature type="compositionally biased region" description="Low complexity" evidence="6">
    <location>
        <begin position="2008"/>
        <end position="2026"/>
    </location>
</feature>
<evidence type="ECO:0000256" key="4">
    <source>
        <dbReference type="ARBA" id="ARBA00023026"/>
    </source>
</evidence>
<gene>
    <name evidence="8" type="ordered locus">EbC_17960</name>
</gene>
<keyword evidence="4" id="KW-0843">Virulence</keyword>
<reference evidence="8 9" key="1">
    <citation type="journal article" date="2010" name="BMC Genomics">
        <title>Genome comparison of the epiphytic bacteria Erwinia billingiae and E. tasmaniensis with the pear pathogen E. pyrifoliae.</title>
        <authorList>
            <person name="Kube M."/>
            <person name="Migdoll A.M."/>
            <person name="Gehring I."/>
            <person name="Heitmann K."/>
            <person name="Mayer Y."/>
            <person name="Kuhl H."/>
            <person name="Knaust F."/>
            <person name="Geider K."/>
            <person name="Reinhardt R."/>
        </authorList>
    </citation>
    <scope>NUCLEOTIDE SEQUENCE [LARGE SCALE GENOMIC DNA]</scope>
    <source>
        <strain evidence="8 9">Eb661</strain>
    </source>
</reference>
<comment type="similarity">
    <text evidence="5">In the N-terminal section; belongs to the CdiA toxin family.</text>
</comment>
<name>D8MR70_ERWBE</name>
<evidence type="ECO:0000256" key="1">
    <source>
        <dbReference type="ARBA" id="ARBA00004219"/>
    </source>
</evidence>
<dbReference type="GO" id="GO:0090729">
    <property type="term" value="F:toxin activity"/>
    <property type="evidence" value="ECO:0007669"/>
    <property type="project" value="UniProtKB-KW"/>
</dbReference>
<evidence type="ECO:0000313" key="8">
    <source>
        <dbReference type="EMBL" id="CAX59327.1"/>
    </source>
</evidence>
<evidence type="ECO:0000256" key="6">
    <source>
        <dbReference type="SAM" id="MobiDB-lite"/>
    </source>
</evidence>
<dbReference type="KEGG" id="ebi:EbC_17960"/>
<dbReference type="SUPFAM" id="SSF51126">
    <property type="entry name" value="Pectin lyase-like"/>
    <property type="match status" value="1"/>
</dbReference>
<dbReference type="eggNOG" id="COG3210">
    <property type="taxonomic scope" value="Bacteria"/>
</dbReference>
<dbReference type="InterPro" id="IPR012334">
    <property type="entry name" value="Pectin_lyas_fold"/>
</dbReference>
<dbReference type="STRING" id="634500.EbC_17960"/>
<dbReference type="EMBL" id="FP236843">
    <property type="protein sequence ID" value="CAX59327.1"/>
    <property type="molecule type" value="Genomic_DNA"/>
</dbReference>
<dbReference type="Pfam" id="PF13332">
    <property type="entry name" value="Fil_haemagg_2"/>
    <property type="match status" value="3"/>
</dbReference>
<feature type="compositionally biased region" description="Polar residues" evidence="6">
    <location>
        <begin position="1912"/>
        <end position="1921"/>
    </location>
</feature>
<feature type="region of interest" description="Disordered" evidence="6">
    <location>
        <begin position="1902"/>
        <end position="1925"/>
    </location>
</feature>
<sequence length="2991" mass="307292">MNKLLYRIIFNKARGMLMVVADIARSGQGKQARARRIQQKASQTCTLSAMRFALLSALGCVTVLPAQAQIVANGQAPGNQQPTVIATANGTPQVNIQTPGAGGVSRNNYSQFDVDQKGVILNNSHGNTPTQLGGMVTGNPWLARGEASVILNEVNSRNPSQLNGYVEVAGRKAQVVIANPSGITCDGCGFINANRATLTTGQTQLSNGNLTGYQVSGGEVAINGKGLDSRGQDYTDIIARTVKVNAGVWANDLKVTTGLNQVDAAHEMLTAGQTAASSRPRIALDVAALGGMYASKIRLIGTEQGVGVRNAGSLGATAGNFTLSSDGRIENSGSINGAQDIALTSNADIRNSGTVYAQRDSQIQAVSEVSNQGVLASAGNNRIQAGSLINASSGVLAAGMKADGALGTQGDLSLTTRGQLTSNGRNLAAGNLSAQGSAVDLSGSQTYASDINLNASRGDVTTRSATLEAKNNLRASSNTRINNDGGKIQADRLNLTAPALSNRQGIISQLGDADLLLSHAAGIDNHSGTLASNGYNMTLNTDVLDNGFGKIQHAGDGQLNIQASTLNGSQGSLISNGGLALRGDALNFDGATTAAAQIRIDASTLSHRQGEMVQSGNGAMNINVTSALDNSDGKLAGNGDVNLNAGSLNNHNGQVIAAGTGSLNTRIAQKLDNHNGTLAASQNLTVNAGTLDNTAGAISAVAGNTQLASQVLNNSSGKINAGQTLSVTSNGLNNSDGLLTATTTTLQLGSGAVHNQRGTIAAAEQLSITSGTFDNTTGLLQSLGDARIDTQGDAFINRDSGTDGGIIALGSLTLRSGLLDNRNGVINAQDLSLFNGDITNHHGLLAAQNALSITAAGIDNQQGNLVAGQSLALQSGELLNSNGLVMSSGTATLATANLDNRLGQIGAIGDLSLSTQQLQNDNGGRMQSGAALRIDTHGQRLSNTNSGATGGIISQGNMHLATGELDNQHGALLASGAISLASGQVLNPFGQITGLGGITAQTQSVNNQHGTVQAGGILDWNTQGSRFNNASGLISAQDDFTLRSGEVNNHEGQVISGSNLALNTAALDNTDGMLASKGDFTLVASTLTNLRGALQAAGNMAVTLVNSFTNQGNVQANGNLTFTSHGDIRNEKLIQAGETLHVTAINLTNLQDAELSGDSTLLDVSNTLTNYGLIDGYSTRLNGRTVSNIGTGRIYGDFLSIQAGTLNNLAENGTAATIAARQRLDLGVGTLNNRDHALIYSEGVMSVGAAIDANGHATGQAGTVNNHSATLESAGDMLLNVGSLNNINDNFETEIVEVSREDIEEYQVSGNANRYGRDEVSFAHDEVDFVLTPDYPGRQNDKNDNWYRYEYERTVEETRIKTSDPARIIAGGNLTINAGNVLNDKSQIIAGNNLVINAATLDNVEVAGERHISDVGKAFHYWRIHNKGGDSQGKSTADYIPPTVIQSITLKPSTLEEHQQISGSGLVIDNRTGGSVGDISLGDLSAGAAFNPGNAILLPPGKTFEVPVNTAAKGDAAGSVIRTQGPNTRLPDNSLYKTHPAGSDYLVETDPRFTNAQKWLGSDYMLQAFVTNPDNVHKRLGDAYYEQNLIRQQVISLTGQRYLDGYDSDQTQYKALMDAGIAYGKQLNLVPGMALTAEQMSLITGDMVWLVTQSVTLPDGSQQKVLVPQLFAKVQSGDLDGSGALLAGKNVSLNLSDDLNNSGRINARANTQVVAENINNLGGLIQGDSTALQARTDINNFGGVLKGSSALAALAGRDINVVTGTRTAESADGNFARTSLDRIAGIYVDQGDGTLALQAGRDINLTAAQVVNSSENGNTAIIAGRDLNLNAVTTGSRDNLNFDSDNWLHQSSSTQLGTEIVGKGNVDLAAGNNLLATATSINAGGKLALSAGNDLSIVSGESRTQMDEHTKASGTSGIASKTTRETHTTIDARTAVGSSLSGDSVQMLAGHDLLVKGSDVVGTQDVRLAAGNNLTVTTAAEQRDESRMIQETKSGLSGTGGIGVSYGSSSQKSTTTTHTNSVRGSTVGSVQRNLTMQAGNDLLVHGSDAVAGKDLTLTGKNVTVSAAEQGLSQRDTYETKQSGLTLALSGVAGSALNTAVTTARDSREESSGRLQALKGVQAALFGVQAAQATQPGAASQDNAIGISLSYGSQQSKSETNLTQKTHQGSTLTAGNNLNVIASSGDINVQGSQLQAGNDVLLNASRDINLTSSQDTERSRGTNSSSGGSVGVGIGAGSGGWGINVSASINKGSGHENSDSLVHNETQVTAGNRVTLVSGRDTTLTGAQVSGESIKADVGRNLTLTSEQDSATYDAQQKNTSAGASFNFGSMTGSASINMSKDKMNSDYQSVQEQTGLLAGKGGFDITVGEHTQLNGAVIGSTADASLNRLDTGTLGWSDIKNEAEYKVQHQSVGISTGGSIGNQFAGNMANGLLIGINNSGSADSTTKAAVSDGTIVIRDQHAQKQDVADLSRDVENANPGLGQIFDKEKEQNRLKEAQLIGQIGNQVGDIARTQGQIEATKAATDKMKDVTPEQLQAAKEDWSKANPGKTPTADDISGQAYQNFYNKAFSESGFGTGGKVQQAIQAATAAVQGLAGGDLAKAIAGGSAPYIAGVIGSSGLDDSGKVLAHAAVNAALAAAQGNNPLVGAAGAATAEMAGMIALNAYGKPVSELSESEKQTVSALATLAAGLAGGLAGNGTADVVVAAQAGQTTVANNLLGATSSEKLEKVVEKIKQGDRSLAAANELIQLENADKRSDALVSKFTKDPAQMNSTERAELAGYLRVYASEMEQAYGTAVSQELVKGLLSDQNYIKRNPDSEAMSKAQSIMNTWGYHKSNASIGDSALIFGSSVLGNTIREGMALNAVVGTGVNAGVQLSGNDSFSYVDMIMAGVTAAATTGKGIGVSAGINMGGAAIGSGIKGEDPTNSMAGAGAGTIAGGIGGTIIKGVTSKVAEETVSDLTGAIGGSYLSEKTGNFVKDNLDGKEKNDNKK</sequence>
<evidence type="ECO:0000313" key="9">
    <source>
        <dbReference type="Proteomes" id="UP000008793"/>
    </source>
</evidence>
<keyword evidence="9" id="KW-1185">Reference proteome</keyword>
<accession>D8MR70</accession>
<dbReference type="InterPro" id="IPR024973">
    <property type="entry name" value="ESPR"/>
</dbReference>
<dbReference type="GeneID" id="90511819"/>
<evidence type="ECO:0000256" key="2">
    <source>
        <dbReference type="ARBA" id="ARBA00022656"/>
    </source>
</evidence>
<dbReference type="InterPro" id="IPR008619">
    <property type="entry name" value="Filamentous_hemagglutn_rpt"/>
</dbReference>
<feature type="region of interest" description="Disordered" evidence="6">
    <location>
        <begin position="2537"/>
        <end position="2556"/>
    </location>
</feature>
<keyword evidence="3" id="KW-1266">Target cell cytoplasm</keyword>
<protein>
    <submittedName>
        <fullName evidence="8">Putative adhesin/hemolysin</fullName>
    </submittedName>
</protein>
<feature type="region of interest" description="Disordered" evidence="6">
    <location>
        <begin position="2210"/>
        <end position="2230"/>
    </location>
</feature>
<dbReference type="InterPro" id="IPR025157">
    <property type="entry name" value="Hemagglutinin_rpt"/>
</dbReference>
<dbReference type="Proteomes" id="UP000008793">
    <property type="component" value="Chromosome"/>
</dbReference>
<comment type="subcellular location">
    <subcellularLocation>
        <location evidence="1">Target cell</location>
        <location evidence="1">Target cell cytoplasm</location>
    </subcellularLocation>
</comment>
<dbReference type="RefSeq" id="WP_013201819.1">
    <property type="nucleotide sequence ID" value="NC_014306.1"/>
</dbReference>
<dbReference type="SMART" id="SM00912">
    <property type="entry name" value="Haemagg_act"/>
    <property type="match status" value="1"/>
</dbReference>
<dbReference type="InterPro" id="IPR006914">
    <property type="entry name" value="VENN_dom"/>
</dbReference>
<evidence type="ECO:0000256" key="5">
    <source>
        <dbReference type="ARBA" id="ARBA00024043"/>
    </source>
</evidence>
<evidence type="ECO:0000256" key="3">
    <source>
        <dbReference type="ARBA" id="ARBA00022913"/>
    </source>
</evidence>
<keyword evidence="2" id="KW-0800">Toxin</keyword>
<dbReference type="InterPro" id="IPR010069">
    <property type="entry name" value="CdiA_FHA1_rpt"/>
</dbReference>
<evidence type="ECO:0000259" key="7">
    <source>
        <dbReference type="SMART" id="SM00912"/>
    </source>
</evidence>
<dbReference type="Pfam" id="PF04829">
    <property type="entry name" value="PT-VENN"/>
    <property type="match status" value="1"/>
</dbReference>
<dbReference type="InterPro" id="IPR008638">
    <property type="entry name" value="FhaB/CdiA-like_TPS"/>
</dbReference>
<dbReference type="Pfam" id="PF05860">
    <property type="entry name" value="TPS"/>
    <property type="match status" value="1"/>
</dbReference>